<dbReference type="EMBL" id="JAKROA010000003">
    <property type="protein sequence ID" value="KAL5108317.1"/>
    <property type="molecule type" value="Genomic_DNA"/>
</dbReference>
<comment type="subcellular location">
    <subcellularLocation>
        <location evidence="1 11">Cytoplasm</location>
        <location evidence="1 11">Cytoskeleton</location>
    </subcellularLocation>
</comment>
<comment type="function">
    <text evidence="11">Kinesin is a microtubule-associated force-producing protein that play a role in organelle transport.</text>
</comment>
<dbReference type="Pfam" id="PF13424">
    <property type="entry name" value="TPR_12"/>
    <property type="match status" value="3"/>
</dbReference>
<comment type="similarity">
    <text evidence="2 11">Belongs to the kinesin light chain family.</text>
</comment>
<evidence type="ECO:0000256" key="6">
    <source>
        <dbReference type="ARBA" id="ARBA00022803"/>
    </source>
</evidence>
<evidence type="ECO:0000256" key="9">
    <source>
        <dbReference type="ARBA" id="ARBA00023212"/>
    </source>
</evidence>
<dbReference type="PROSITE" id="PS01160">
    <property type="entry name" value="KINESIN_LIGHT"/>
    <property type="match status" value="1"/>
</dbReference>
<evidence type="ECO:0000256" key="5">
    <source>
        <dbReference type="ARBA" id="ARBA00022737"/>
    </source>
</evidence>
<keyword evidence="15" id="KW-1185">Reference proteome</keyword>
<dbReference type="InterPro" id="IPR011990">
    <property type="entry name" value="TPR-like_helical_dom_sf"/>
</dbReference>
<dbReference type="SUPFAM" id="SSF48452">
    <property type="entry name" value="TPR-like"/>
    <property type="match status" value="2"/>
</dbReference>
<keyword evidence="9 11" id="KW-0206">Cytoskeleton</keyword>
<dbReference type="Proteomes" id="UP001651158">
    <property type="component" value="Unassembled WGS sequence"/>
</dbReference>
<keyword evidence="4 11" id="KW-0493">Microtubule</keyword>
<gene>
    <name evidence="14" type="ORF">TcWFU_000182</name>
</gene>
<comment type="caution">
    <text evidence="14">The sequence shown here is derived from an EMBL/GenBank/DDBJ whole genome shotgun (WGS) entry which is preliminary data.</text>
</comment>
<evidence type="ECO:0000256" key="10">
    <source>
        <dbReference type="PROSITE-ProRule" id="PRU00339"/>
    </source>
</evidence>
<accession>A0ABR4QFJ5</accession>
<dbReference type="InterPro" id="IPR019734">
    <property type="entry name" value="TPR_rpt"/>
</dbReference>
<feature type="coiled-coil region" evidence="12">
    <location>
        <begin position="76"/>
        <end position="131"/>
    </location>
</feature>
<evidence type="ECO:0000256" key="12">
    <source>
        <dbReference type="SAM" id="Coils"/>
    </source>
</evidence>
<dbReference type="Pfam" id="PF13374">
    <property type="entry name" value="TPR_10"/>
    <property type="match status" value="1"/>
</dbReference>
<keyword evidence="7 12" id="KW-0175">Coiled coil</keyword>
<feature type="region of interest" description="Disordered" evidence="13">
    <location>
        <begin position="30"/>
        <end position="49"/>
    </location>
</feature>
<keyword evidence="5" id="KW-0677">Repeat</keyword>
<feature type="region of interest" description="Disordered" evidence="13">
    <location>
        <begin position="138"/>
        <end position="174"/>
    </location>
</feature>
<dbReference type="InterPro" id="IPR002151">
    <property type="entry name" value="Kinesin_light"/>
</dbReference>
<comment type="subunit">
    <text evidence="11">Oligomeric complex composed of two heavy chains and two light chains.</text>
</comment>
<evidence type="ECO:0000256" key="7">
    <source>
        <dbReference type="ARBA" id="ARBA00023054"/>
    </source>
</evidence>
<evidence type="ECO:0000256" key="11">
    <source>
        <dbReference type="RuleBase" id="RU367020"/>
    </source>
</evidence>
<evidence type="ECO:0000256" key="8">
    <source>
        <dbReference type="ARBA" id="ARBA00023175"/>
    </source>
</evidence>
<evidence type="ECO:0000313" key="14">
    <source>
        <dbReference type="EMBL" id="KAL5108317.1"/>
    </source>
</evidence>
<keyword evidence="3 11" id="KW-0963">Cytoplasm</keyword>
<reference evidence="14 15" key="1">
    <citation type="journal article" date="2022" name="Front. Cell. Infect. Microbiol.">
        <title>The Genomes of Two Strains of Taenia crassiceps the Animal Model for the Study of Human Cysticercosis.</title>
        <authorList>
            <person name="Bobes R.J."/>
            <person name="Estrada K."/>
            <person name="Rios-Valencia D.G."/>
            <person name="Calderon-Gallegos A."/>
            <person name="de la Torre P."/>
            <person name="Carrero J.C."/>
            <person name="Sanchez-Flores A."/>
            <person name="Laclette J.P."/>
        </authorList>
    </citation>
    <scope>NUCLEOTIDE SEQUENCE [LARGE SCALE GENOMIC DNA]</scope>
    <source>
        <strain evidence="14">WFUcys</strain>
    </source>
</reference>
<evidence type="ECO:0000256" key="3">
    <source>
        <dbReference type="ARBA" id="ARBA00022490"/>
    </source>
</evidence>
<dbReference type="PRINTS" id="PR00381">
    <property type="entry name" value="KINESINLIGHT"/>
</dbReference>
<evidence type="ECO:0000256" key="1">
    <source>
        <dbReference type="ARBA" id="ARBA00004245"/>
    </source>
</evidence>
<name>A0ABR4QFJ5_9CEST</name>
<dbReference type="InterPro" id="IPR015792">
    <property type="entry name" value="Kinesin_light_repeat"/>
</dbReference>
<evidence type="ECO:0000313" key="15">
    <source>
        <dbReference type="Proteomes" id="UP001651158"/>
    </source>
</evidence>
<dbReference type="PANTHER" id="PTHR45783">
    <property type="entry name" value="KINESIN LIGHT CHAIN"/>
    <property type="match status" value="1"/>
</dbReference>
<evidence type="ECO:0000256" key="2">
    <source>
        <dbReference type="ARBA" id="ARBA00009622"/>
    </source>
</evidence>
<dbReference type="PANTHER" id="PTHR45783:SF3">
    <property type="entry name" value="KINESIN LIGHT CHAIN"/>
    <property type="match status" value="1"/>
</dbReference>
<keyword evidence="6 10" id="KW-0802">TPR repeat</keyword>
<evidence type="ECO:0000256" key="4">
    <source>
        <dbReference type="ARBA" id="ARBA00022701"/>
    </source>
</evidence>
<protein>
    <recommendedName>
        <fullName evidence="11">Kinesin light chain</fullName>
    </recommendedName>
</protein>
<dbReference type="SMART" id="SM00028">
    <property type="entry name" value="TPR"/>
    <property type="match status" value="4"/>
</dbReference>
<keyword evidence="8 11" id="KW-0505">Motor protein</keyword>
<sequence>MEDFSQSEIMVQLRSSMKVLDSLRNEHKAALEELTKGGETNGQPKPPKVESLESFIDKIERAIGDGDELLAVSDYLQISEAEKQRLKAQSRRLLHENRWLREELANLQAQYRQSQVKVVALEEEINNLKFANEMAKYDAPDQSGLPGGDASGKDTKSGDGPDKDESDQDVMSSSQTTVLSQIINNYEIPARLRTLHNLVIQYASEGRYEVAVPLCKQALEDLERTSGRDHPDVATMLNILALVYRDQNKYREAAHLLNEALVIRERHLGPDHPAVAATLNNLAVLYGKRGKYMEAEPLCKRALEIREKVLGSDHPDVAKQLNNLALLCQNQGKYAEVHDYLLRAQRIYEENDAPQRVFKTLTTMVERYYQRALDIYTVCFGPNDPTVTKTKTNLASAYLKQAKYAEAEALYKDILTRAHELQYGKVTNENKPIWMLAEDRQNGKWDACLASQAAIQRTLLMENPTVATTLRNLGALYRRSGKFDAAEVIEECAGRPGKAVEGTKNKSSFPLKK</sequence>
<dbReference type="PROSITE" id="PS50005">
    <property type="entry name" value="TPR"/>
    <property type="match status" value="1"/>
</dbReference>
<proteinExistence type="inferred from homology"/>
<evidence type="ECO:0000256" key="13">
    <source>
        <dbReference type="SAM" id="MobiDB-lite"/>
    </source>
</evidence>
<dbReference type="Gene3D" id="1.25.40.10">
    <property type="entry name" value="Tetratricopeptide repeat domain"/>
    <property type="match status" value="2"/>
</dbReference>
<feature type="repeat" description="TPR" evidence="10">
    <location>
        <begin position="234"/>
        <end position="267"/>
    </location>
</feature>
<organism evidence="14 15">
    <name type="scientific">Taenia crassiceps</name>
    <dbReference type="NCBI Taxonomy" id="6207"/>
    <lineage>
        <taxon>Eukaryota</taxon>
        <taxon>Metazoa</taxon>
        <taxon>Spiralia</taxon>
        <taxon>Lophotrochozoa</taxon>
        <taxon>Platyhelminthes</taxon>
        <taxon>Cestoda</taxon>
        <taxon>Eucestoda</taxon>
        <taxon>Cyclophyllidea</taxon>
        <taxon>Taeniidae</taxon>
        <taxon>Taenia</taxon>
    </lineage>
</organism>
<feature type="compositionally biased region" description="Basic and acidic residues" evidence="13">
    <location>
        <begin position="151"/>
        <end position="163"/>
    </location>
</feature>